<evidence type="ECO:0000313" key="2">
    <source>
        <dbReference type="EMBL" id="KAA5603767.1"/>
    </source>
</evidence>
<feature type="region of interest" description="Disordered" evidence="1">
    <location>
        <begin position="1"/>
        <end position="21"/>
    </location>
</feature>
<keyword evidence="3" id="KW-1185">Reference proteome</keyword>
<dbReference type="InterPro" id="IPR012106">
    <property type="entry name" value="Phage_Mu_Gp1"/>
</dbReference>
<protein>
    <recommendedName>
        <fullName evidence="4">Mu-like prophage I protein</fullName>
    </recommendedName>
</protein>
<dbReference type="AlphaFoldDB" id="A0A5M6I798"/>
<feature type="compositionally biased region" description="Basic residues" evidence="1">
    <location>
        <begin position="1"/>
        <end position="14"/>
    </location>
</feature>
<comment type="caution">
    <text evidence="2">The sequence shown here is derived from an EMBL/GenBank/DDBJ whole genome shotgun (WGS) entry which is preliminary data.</text>
</comment>
<name>A0A5M6I798_9PROT</name>
<dbReference type="OrthoDB" id="7306769at2"/>
<proteinExistence type="predicted"/>
<dbReference type="EMBL" id="VWPJ01000032">
    <property type="protein sequence ID" value="KAA5603767.1"/>
    <property type="molecule type" value="Genomic_DNA"/>
</dbReference>
<sequence length="319" mass="33778">MTRKPFRAVARRPGRHDPPMTDALTQTPAALAALTVPAPQAGDGQARTVPDWIEVVAAGPELRGHDGRGPYLVRDPAAIVAEFDRRRSINRADMIIDWEHGSERAGADGGAPAAGWIDRLEVRDGAVWGHVSRWTPRAAAQIAAGEYRYLSPVILHHADGTVVGVRSVALTSDPNLGIAALNRAGAADVEALRRAVAGLSAADFCDIQWERKLMSQDTPDLSPLAHALGLSPAASVSAMCAAVDTLKSDVTAAQQKAETPDPERFVSKADHKKVQDELAAAQKAMAERDDAVIEAEIQAAVQSGKIPPADADSVPCCLR</sequence>
<evidence type="ECO:0000313" key="3">
    <source>
        <dbReference type="Proteomes" id="UP000324065"/>
    </source>
</evidence>
<organism evidence="2 3">
    <name type="scientific">Roseospira marina</name>
    <dbReference type="NCBI Taxonomy" id="140057"/>
    <lineage>
        <taxon>Bacteria</taxon>
        <taxon>Pseudomonadati</taxon>
        <taxon>Pseudomonadota</taxon>
        <taxon>Alphaproteobacteria</taxon>
        <taxon>Rhodospirillales</taxon>
        <taxon>Rhodospirillaceae</taxon>
        <taxon>Roseospira</taxon>
    </lineage>
</organism>
<dbReference type="Proteomes" id="UP000324065">
    <property type="component" value="Unassembled WGS sequence"/>
</dbReference>
<dbReference type="Pfam" id="PF10123">
    <property type="entry name" value="Mu-like_Pro"/>
    <property type="match status" value="1"/>
</dbReference>
<evidence type="ECO:0008006" key="4">
    <source>
        <dbReference type="Google" id="ProtNLM"/>
    </source>
</evidence>
<evidence type="ECO:0000256" key="1">
    <source>
        <dbReference type="SAM" id="MobiDB-lite"/>
    </source>
</evidence>
<accession>A0A5M6I798</accession>
<reference evidence="2 3" key="1">
    <citation type="submission" date="2019-09" db="EMBL/GenBank/DDBJ databases">
        <title>Genome sequence of Roseospira marina, one of the more divergent members of the non-sulfur purple photosynthetic bacterial family, the Rhodospirillaceae.</title>
        <authorList>
            <person name="Meyer T."/>
            <person name="Kyndt J."/>
        </authorList>
    </citation>
    <scope>NUCLEOTIDE SEQUENCE [LARGE SCALE GENOMIC DNA]</scope>
    <source>
        <strain evidence="2 3">DSM 15113</strain>
    </source>
</reference>
<dbReference type="PIRSF" id="PIRSF016624">
    <property type="entry name" value="Mu_prophg_I"/>
    <property type="match status" value="1"/>
</dbReference>
<gene>
    <name evidence="2" type="ORF">F1188_19420</name>
</gene>